<dbReference type="GO" id="GO:0036297">
    <property type="term" value="P:interstrand cross-link repair"/>
    <property type="evidence" value="ECO:0007669"/>
    <property type="project" value="InterPro"/>
</dbReference>
<feature type="domain" description="Fanconi anaemia group A protein N-terminal" evidence="1">
    <location>
        <begin position="1"/>
        <end position="98"/>
    </location>
</feature>
<proteinExistence type="predicted"/>
<dbReference type="PANTHER" id="PTHR12047:SF2">
    <property type="entry name" value="FANCONI ANEMIA GROUP A PROTEIN"/>
    <property type="match status" value="1"/>
</dbReference>
<evidence type="ECO:0000259" key="1">
    <source>
        <dbReference type="Pfam" id="PF15865"/>
    </source>
</evidence>
<reference evidence="3 4" key="1">
    <citation type="submission" date="2024-04" db="EMBL/GenBank/DDBJ databases">
        <authorList>
            <consortium name="Genoscope - CEA"/>
            <person name="William W."/>
        </authorList>
    </citation>
    <scope>NUCLEOTIDE SEQUENCE [LARGE SCALE GENOMIC DNA]</scope>
</reference>
<dbReference type="PANTHER" id="PTHR12047">
    <property type="entry name" value="FANCONI ANEMIA GROUP A PROTEIN"/>
    <property type="match status" value="1"/>
</dbReference>
<comment type="caution">
    <text evidence="3">The sequence shown here is derived from an EMBL/GenBank/DDBJ whole genome shotgun (WGS) entry which is preliminary data.</text>
</comment>
<evidence type="ECO:0000259" key="2">
    <source>
        <dbReference type="Pfam" id="PF24781"/>
    </source>
</evidence>
<evidence type="ECO:0000313" key="4">
    <source>
        <dbReference type="Proteomes" id="UP001497497"/>
    </source>
</evidence>
<dbReference type="InterPro" id="IPR031729">
    <property type="entry name" value="Fanconi_A_N"/>
</dbReference>
<name>A0AAV2HAH7_LYMST</name>
<dbReference type="Proteomes" id="UP001497497">
    <property type="component" value="Unassembled WGS sequence"/>
</dbReference>
<dbReference type="AlphaFoldDB" id="A0AAV2HAH7"/>
<keyword evidence="4" id="KW-1185">Reference proteome</keyword>
<dbReference type="GO" id="GO:0043240">
    <property type="term" value="C:Fanconi anaemia nuclear complex"/>
    <property type="evidence" value="ECO:0007669"/>
    <property type="project" value="InterPro"/>
</dbReference>
<dbReference type="InterPro" id="IPR003516">
    <property type="entry name" value="FANCA"/>
</dbReference>
<sequence>MSKAFLIARQSAAVGQHTFGSYEHWFESLLSGSNNPLTASRRVFTSLIKFMSGLVPFESADYLKAHIIKKPALTTKTREIYEDYISLAKTRLKDLGVSLFDVFEGIYDGLTNKPTTSEKLKTADPTDTDVEKAVASFTDTGKIPTALNEASIFRKPYFIGKFLPALLKPRFLPDVPDMKMKLIEDLNKSGRIPQSLYNRYKEDCEKEKRALLEGVFDVDDDGDDIDSMTLSPNEEFCLQLSKYQEAVNNEQSNKMSDILNAIVNTLSGLLQPSLPQTKDDVH</sequence>
<protein>
    <submittedName>
        <fullName evidence="3">Uncharacterized protein</fullName>
    </submittedName>
</protein>
<feature type="non-terminal residue" evidence="3">
    <location>
        <position position="282"/>
    </location>
</feature>
<dbReference type="InterPro" id="IPR055386">
    <property type="entry name" value="FANCA_helical"/>
</dbReference>
<organism evidence="3 4">
    <name type="scientific">Lymnaea stagnalis</name>
    <name type="common">Great pond snail</name>
    <name type="synonym">Helix stagnalis</name>
    <dbReference type="NCBI Taxonomy" id="6523"/>
    <lineage>
        <taxon>Eukaryota</taxon>
        <taxon>Metazoa</taxon>
        <taxon>Spiralia</taxon>
        <taxon>Lophotrochozoa</taxon>
        <taxon>Mollusca</taxon>
        <taxon>Gastropoda</taxon>
        <taxon>Heterobranchia</taxon>
        <taxon>Euthyneura</taxon>
        <taxon>Panpulmonata</taxon>
        <taxon>Hygrophila</taxon>
        <taxon>Lymnaeoidea</taxon>
        <taxon>Lymnaeidae</taxon>
        <taxon>Lymnaea</taxon>
    </lineage>
</organism>
<accession>A0AAV2HAH7</accession>
<dbReference type="EMBL" id="CAXITT010000073">
    <property type="protein sequence ID" value="CAL1530652.1"/>
    <property type="molecule type" value="Genomic_DNA"/>
</dbReference>
<gene>
    <name evidence="3" type="ORF">GSLYS_00004777001</name>
</gene>
<dbReference type="Pfam" id="PF24781">
    <property type="entry name" value="FANCA_helical"/>
    <property type="match status" value="1"/>
</dbReference>
<feature type="domain" description="Fanconi anaemia group A protein helical" evidence="2">
    <location>
        <begin position="128"/>
        <end position="204"/>
    </location>
</feature>
<dbReference type="Pfam" id="PF15865">
    <property type="entry name" value="Fanconi_A_N"/>
    <property type="match status" value="1"/>
</dbReference>
<evidence type="ECO:0000313" key="3">
    <source>
        <dbReference type="EMBL" id="CAL1530652.1"/>
    </source>
</evidence>